<evidence type="ECO:0000259" key="12">
    <source>
        <dbReference type="PROSITE" id="PS50011"/>
    </source>
</evidence>
<feature type="domain" description="Protein kinase" evidence="12">
    <location>
        <begin position="9"/>
        <end position="259"/>
    </location>
</feature>
<evidence type="ECO:0000256" key="10">
    <source>
        <dbReference type="PROSITE-ProRule" id="PRU10141"/>
    </source>
</evidence>
<accession>A0A7S3DDL4</accession>
<evidence type="ECO:0000256" key="5">
    <source>
        <dbReference type="ARBA" id="ARBA00022741"/>
    </source>
</evidence>
<name>A0A7S3DDL4_9EUKA</name>
<evidence type="ECO:0000256" key="4">
    <source>
        <dbReference type="ARBA" id="ARBA00022679"/>
    </source>
</evidence>
<reference evidence="13" key="1">
    <citation type="submission" date="2021-01" db="EMBL/GenBank/DDBJ databases">
        <authorList>
            <person name="Corre E."/>
            <person name="Pelletier E."/>
            <person name="Niang G."/>
            <person name="Scheremetjew M."/>
            <person name="Finn R."/>
            <person name="Kale V."/>
            <person name="Holt S."/>
            <person name="Cochrane G."/>
            <person name="Meng A."/>
            <person name="Brown T."/>
            <person name="Cohen L."/>
        </authorList>
    </citation>
    <scope>NUCLEOTIDE SEQUENCE</scope>
    <source>
        <strain evidence="13">NIES-2562</strain>
    </source>
</reference>
<evidence type="ECO:0000256" key="9">
    <source>
        <dbReference type="ARBA" id="ARBA00048679"/>
    </source>
</evidence>
<dbReference type="InterPro" id="IPR046409">
    <property type="entry name" value="PDC10_dimerisation_sf"/>
</dbReference>
<dbReference type="InterPro" id="IPR000719">
    <property type="entry name" value="Prot_kinase_dom"/>
</dbReference>
<dbReference type="Gene3D" id="1.10.12.70">
    <property type="match status" value="1"/>
</dbReference>
<keyword evidence="5 10" id="KW-0547">Nucleotide-binding</keyword>
<dbReference type="AlphaFoldDB" id="A0A7S3DDL4"/>
<gene>
    <name evidence="13" type="ORF">PBIL07802_LOCUS16231</name>
</gene>
<organism evidence="13">
    <name type="scientific">Palpitomonas bilix</name>
    <dbReference type="NCBI Taxonomy" id="652834"/>
    <lineage>
        <taxon>Eukaryota</taxon>
        <taxon>Eukaryota incertae sedis</taxon>
    </lineage>
</organism>
<dbReference type="Gene3D" id="1.10.510.10">
    <property type="entry name" value="Transferase(Phosphotransferase) domain 1"/>
    <property type="match status" value="1"/>
</dbReference>
<protein>
    <recommendedName>
        <fullName evidence="2">non-specific serine/threonine protein kinase</fullName>
        <ecNumber evidence="2">2.7.11.1</ecNumber>
    </recommendedName>
</protein>
<dbReference type="InterPro" id="IPR011009">
    <property type="entry name" value="Kinase-like_dom_sf"/>
</dbReference>
<dbReference type="InterPro" id="IPR017441">
    <property type="entry name" value="Protein_kinase_ATP_BS"/>
</dbReference>
<feature type="coiled-coil region" evidence="11">
    <location>
        <begin position="35"/>
        <end position="62"/>
    </location>
</feature>
<dbReference type="Pfam" id="PF00069">
    <property type="entry name" value="Pkinase"/>
    <property type="match status" value="1"/>
</dbReference>
<keyword evidence="6" id="KW-0418">Kinase</keyword>
<dbReference type="InterPro" id="IPR050629">
    <property type="entry name" value="STE20/SPS1-PAK"/>
</dbReference>
<dbReference type="PROSITE" id="PS50011">
    <property type="entry name" value="PROTEIN_KINASE_DOM"/>
    <property type="match status" value="1"/>
</dbReference>
<dbReference type="GO" id="GO:0005524">
    <property type="term" value="F:ATP binding"/>
    <property type="evidence" value="ECO:0007669"/>
    <property type="project" value="UniProtKB-UniRule"/>
</dbReference>
<dbReference type="FunFam" id="1.10.510.10:FF:000207">
    <property type="entry name" value="serine/threonine-protein kinase dst1 isoform X1"/>
    <property type="match status" value="1"/>
</dbReference>
<evidence type="ECO:0000256" key="6">
    <source>
        <dbReference type="ARBA" id="ARBA00022777"/>
    </source>
</evidence>
<evidence type="ECO:0000256" key="2">
    <source>
        <dbReference type="ARBA" id="ARBA00012513"/>
    </source>
</evidence>
<proteinExistence type="inferred from homology"/>
<dbReference type="GO" id="GO:0004674">
    <property type="term" value="F:protein serine/threonine kinase activity"/>
    <property type="evidence" value="ECO:0007669"/>
    <property type="project" value="UniProtKB-KW"/>
</dbReference>
<dbReference type="CDD" id="cd06609">
    <property type="entry name" value="STKc_MST3_like"/>
    <property type="match status" value="1"/>
</dbReference>
<keyword evidence="3" id="KW-0723">Serine/threonine-protein kinase</keyword>
<evidence type="ECO:0000313" key="13">
    <source>
        <dbReference type="EMBL" id="CAE0253992.1"/>
    </source>
</evidence>
<dbReference type="PROSITE" id="PS00107">
    <property type="entry name" value="PROTEIN_KINASE_ATP"/>
    <property type="match status" value="1"/>
</dbReference>
<evidence type="ECO:0000256" key="8">
    <source>
        <dbReference type="ARBA" id="ARBA00047899"/>
    </source>
</evidence>
<keyword evidence="7 10" id="KW-0067">ATP-binding</keyword>
<comment type="catalytic activity">
    <reaction evidence="9">
        <text>L-seryl-[protein] + ATP = O-phospho-L-seryl-[protein] + ADP + H(+)</text>
        <dbReference type="Rhea" id="RHEA:17989"/>
        <dbReference type="Rhea" id="RHEA-COMP:9863"/>
        <dbReference type="Rhea" id="RHEA-COMP:11604"/>
        <dbReference type="ChEBI" id="CHEBI:15378"/>
        <dbReference type="ChEBI" id="CHEBI:29999"/>
        <dbReference type="ChEBI" id="CHEBI:30616"/>
        <dbReference type="ChEBI" id="CHEBI:83421"/>
        <dbReference type="ChEBI" id="CHEBI:456216"/>
        <dbReference type="EC" id="2.7.11.1"/>
    </reaction>
</comment>
<comment type="catalytic activity">
    <reaction evidence="8">
        <text>L-threonyl-[protein] + ATP = O-phospho-L-threonyl-[protein] + ADP + H(+)</text>
        <dbReference type="Rhea" id="RHEA:46608"/>
        <dbReference type="Rhea" id="RHEA-COMP:11060"/>
        <dbReference type="Rhea" id="RHEA-COMP:11605"/>
        <dbReference type="ChEBI" id="CHEBI:15378"/>
        <dbReference type="ChEBI" id="CHEBI:30013"/>
        <dbReference type="ChEBI" id="CHEBI:30616"/>
        <dbReference type="ChEBI" id="CHEBI:61977"/>
        <dbReference type="ChEBI" id="CHEBI:456216"/>
        <dbReference type="EC" id="2.7.11.1"/>
    </reaction>
</comment>
<dbReference type="EC" id="2.7.11.1" evidence="2"/>
<dbReference type="Gene3D" id="3.30.200.20">
    <property type="entry name" value="Phosphorylase Kinase, domain 1"/>
    <property type="match status" value="1"/>
</dbReference>
<dbReference type="EMBL" id="HBIB01024859">
    <property type="protein sequence ID" value="CAE0253992.1"/>
    <property type="molecule type" value="Transcribed_RNA"/>
</dbReference>
<dbReference type="SUPFAM" id="SSF56112">
    <property type="entry name" value="Protein kinase-like (PK-like)"/>
    <property type="match status" value="1"/>
</dbReference>
<keyword evidence="11" id="KW-0175">Coiled coil</keyword>
<feature type="binding site" evidence="10">
    <location>
        <position position="38"/>
    </location>
    <ligand>
        <name>ATP</name>
        <dbReference type="ChEBI" id="CHEBI:30616"/>
    </ligand>
</feature>
<sequence>MAGRPEELYTVGEKIGKGSFGEVFKGIQKDTGVPVAIKIIDLEEAEEEIEDIQQEITTLSQCDCPNVTKYFGSFTEGSRLWIIMEYLAGGSVLDLMDSGPLSEQQIAIVIREILYALEYLHGQGKIHRDIKAANILLSDKGEVRLADFGVSGQLTETMTKRNTFVGTPFWMSPEVIKQSKYDTKADIWSLGITAIEMAKGEPPFADLHPMRALFLIPKNSPPQLEGNYSREFKDFVAQCLQKEPDSRPVVKDLLKHKFVKNAKKLSVLSDMVTSRIKNKKPLEGSAVVGEEGRSNPTADVEWDFGTVKVPSGTNVVAEDGVVKLESAAPTGIAEGVETSGSLGGGDSSATLREVVLPVLDSLVKPNSGEELDSHTAEAVAILQEAFENIETVIPGFSTRFLSECMSNISRSSDESVRSILPAINLLPRVAGGSMGKGQQQAGMGEDPSVIRSYLQRKWESKIAQ</sequence>
<evidence type="ECO:0000256" key="3">
    <source>
        <dbReference type="ARBA" id="ARBA00022527"/>
    </source>
</evidence>
<dbReference type="GO" id="GO:0005737">
    <property type="term" value="C:cytoplasm"/>
    <property type="evidence" value="ECO:0007669"/>
    <property type="project" value="TreeGrafter"/>
</dbReference>
<dbReference type="PANTHER" id="PTHR48012">
    <property type="entry name" value="STERILE20-LIKE KINASE, ISOFORM B-RELATED"/>
    <property type="match status" value="1"/>
</dbReference>
<evidence type="ECO:0000256" key="1">
    <source>
        <dbReference type="ARBA" id="ARBA00008874"/>
    </source>
</evidence>
<keyword evidence="4" id="KW-0808">Transferase</keyword>
<evidence type="ECO:0000256" key="7">
    <source>
        <dbReference type="ARBA" id="ARBA00022840"/>
    </source>
</evidence>
<dbReference type="PANTHER" id="PTHR48012:SF10">
    <property type="entry name" value="FI20177P1"/>
    <property type="match status" value="1"/>
</dbReference>
<dbReference type="SMART" id="SM00220">
    <property type="entry name" value="S_TKc"/>
    <property type="match status" value="1"/>
</dbReference>
<evidence type="ECO:0000256" key="11">
    <source>
        <dbReference type="SAM" id="Coils"/>
    </source>
</evidence>
<comment type="similarity">
    <text evidence="1">Belongs to the protein kinase superfamily. STE Ser/Thr protein kinase family. STE20 subfamily.</text>
</comment>